<sequence>MAEFLPVVGAVAGGLRITYQLITLAIESGQVKDEVRRSLELVRTCDRDLQHLVSLRDEYLDILERKPIELDRVNTIITAAYQGLAEVCKIVEKCRPEANQGRISFNRRSRWIFLDSTDFSTQIPVVSSHHRVVLNEISFLRQIALQAPDPMQVPVPDPAEYEKVKLSRKKSIATDNIAILARTQSTPGERDLGPDSTFEDINTSPNPASYSQAPPPYKASNTAENSTPQSSGTSTSETSNSQLARGWNQDMSYSRQKFLNSADIQAARRPPSTLHDSFRPAPLDPSFQAQSQATEQWWENDSPGTRPPYQNNGLSSFSQDSNMTFQQSTSHLSVSRNQAGRSFTPVSRALPPVPPKLPR</sequence>
<protein>
    <submittedName>
        <fullName evidence="2">Uncharacterized protein</fullName>
    </submittedName>
</protein>
<accession>A0A2L2TV68</accession>
<feature type="compositionally biased region" description="Low complexity" evidence="1">
    <location>
        <begin position="226"/>
        <end position="241"/>
    </location>
</feature>
<dbReference type="AlphaFoldDB" id="A0A2L2TV68"/>
<organism evidence="2 3">
    <name type="scientific">Fusarium venenatum</name>
    <dbReference type="NCBI Taxonomy" id="56646"/>
    <lineage>
        <taxon>Eukaryota</taxon>
        <taxon>Fungi</taxon>
        <taxon>Dikarya</taxon>
        <taxon>Ascomycota</taxon>
        <taxon>Pezizomycotina</taxon>
        <taxon>Sordariomycetes</taxon>
        <taxon>Hypocreomycetidae</taxon>
        <taxon>Hypocreales</taxon>
        <taxon>Nectriaceae</taxon>
        <taxon>Fusarium</taxon>
    </lineage>
</organism>
<evidence type="ECO:0000313" key="2">
    <source>
        <dbReference type="EMBL" id="CEI68186.1"/>
    </source>
</evidence>
<reference evidence="3" key="1">
    <citation type="submission" date="2014-10" db="EMBL/GenBank/DDBJ databases">
        <authorList>
            <person name="King R."/>
        </authorList>
    </citation>
    <scope>NUCLEOTIDE SEQUENCE [LARGE SCALE GENOMIC DNA]</scope>
    <source>
        <strain evidence="3">A3/5</strain>
    </source>
</reference>
<feature type="region of interest" description="Disordered" evidence="1">
    <location>
        <begin position="180"/>
        <end position="243"/>
    </location>
</feature>
<proteinExistence type="predicted"/>
<evidence type="ECO:0000313" key="3">
    <source>
        <dbReference type="Proteomes" id="UP000245910"/>
    </source>
</evidence>
<dbReference type="Proteomes" id="UP000245910">
    <property type="component" value="Chromosome III"/>
</dbReference>
<feature type="compositionally biased region" description="Polar residues" evidence="1">
    <location>
        <begin position="199"/>
        <end position="212"/>
    </location>
</feature>
<evidence type="ECO:0000256" key="1">
    <source>
        <dbReference type="SAM" id="MobiDB-lite"/>
    </source>
</evidence>
<dbReference type="EMBL" id="LN649231">
    <property type="protein sequence ID" value="CEI68186.1"/>
    <property type="molecule type" value="Genomic_DNA"/>
</dbReference>
<keyword evidence="3" id="KW-1185">Reference proteome</keyword>
<name>A0A2L2TV68_9HYPO</name>
<feature type="region of interest" description="Disordered" evidence="1">
    <location>
        <begin position="265"/>
        <end position="359"/>
    </location>
</feature>
<feature type="compositionally biased region" description="Polar residues" evidence="1">
    <location>
        <begin position="287"/>
        <end position="345"/>
    </location>
</feature>